<sequence>MTAYYNENNPFAAQWLRNLMIKNLIAPGDVDERSIANVQPDDLKGYAQCHFFAGIGGWSLAARLAGWDDERPLWTGSCPCQPFSVSGKREGFDDPRHLWPEFKRLIAERQPSVVFGEQSAAAASWLALVRSDLEAMGYAMGAIPMEAASAGADHFRDRYWFVADYDNSEWRTDNSNWDISVGEDAGRQKEAGDTAERRSVFVEHASRFGWGEGWTEHEFRSRGFTAPVASFRGRQYVECPDGKWRALPPPRVRWLGNGIPARVDKLRGLGNAIDPRPAAEIIKAYMAAA</sequence>
<dbReference type="SUPFAM" id="SSF53335">
    <property type="entry name" value="S-adenosyl-L-methionine-dependent methyltransferases"/>
    <property type="match status" value="1"/>
</dbReference>
<name>A0A2Z4YDC0_RHILE</name>
<dbReference type="Pfam" id="PF00145">
    <property type="entry name" value="DNA_methylase"/>
    <property type="match status" value="1"/>
</dbReference>
<dbReference type="REBASE" id="257983">
    <property type="entry name" value="M2.Rle14479ORF1795P"/>
</dbReference>
<dbReference type="Gene3D" id="3.40.50.150">
    <property type="entry name" value="Vaccinia Virus protein VP39"/>
    <property type="match status" value="1"/>
</dbReference>
<dbReference type="InterPro" id="IPR029063">
    <property type="entry name" value="SAM-dependent_MTases_sf"/>
</dbReference>
<evidence type="ECO:0000313" key="5">
    <source>
        <dbReference type="EMBL" id="AXA39397.1"/>
    </source>
</evidence>
<accession>A0A2Z4YDC0</accession>
<protein>
    <submittedName>
        <fullName evidence="5">C-5 cytosine-specific DNA methylase family protein</fullName>
    </submittedName>
</protein>
<evidence type="ECO:0000256" key="3">
    <source>
        <dbReference type="ARBA" id="ARBA00022747"/>
    </source>
</evidence>
<gene>
    <name evidence="5" type="ORF">DLJ82_1796</name>
</gene>
<proteinExistence type="predicted"/>
<dbReference type="GO" id="GO:0003886">
    <property type="term" value="F:DNA (cytosine-5-)-methyltransferase activity"/>
    <property type="evidence" value="ECO:0007669"/>
    <property type="project" value="UniProtKB-EC"/>
</dbReference>
<dbReference type="GO" id="GO:0032259">
    <property type="term" value="P:methylation"/>
    <property type="evidence" value="ECO:0007669"/>
    <property type="project" value="UniProtKB-KW"/>
</dbReference>
<comment type="catalytic activity">
    <reaction evidence="4">
        <text>a 2'-deoxycytidine in DNA + S-adenosyl-L-methionine = a 5-methyl-2'-deoxycytidine in DNA + S-adenosyl-L-homocysteine + H(+)</text>
        <dbReference type="Rhea" id="RHEA:13681"/>
        <dbReference type="Rhea" id="RHEA-COMP:11369"/>
        <dbReference type="Rhea" id="RHEA-COMP:11370"/>
        <dbReference type="ChEBI" id="CHEBI:15378"/>
        <dbReference type="ChEBI" id="CHEBI:57856"/>
        <dbReference type="ChEBI" id="CHEBI:59789"/>
        <dbReference type="ChEBI" id="CHEBI:85452"/>
        <dbReference type="ChEBI" id="CHEBI:85454"/>
        <dbReference type="EC" id="2.1.1.37"/>
    </reaction>
</comment>
<keyword evidence="3" id="KW-0680">Restriction system</keyword>
<dbReference type="RefSeq" id="WP_112904528.1">
    <property type="nucleotide sequence ID" value="NZ_CP030760.1"/>
</dbReference>
<dbReference type="InterPro" id="IPR001525">
    <property type="entry name" value="C5_MeTfrase"/>
</dbReference>
<evidence type="ECO:0000256" key="4">
    <source>
        <dbReference type="ARBA" id="ARBA00047422"/>
    </source>
</evidence>
<evidence type="ECO:0000256" key="1">
    <source>
        <dbReference type="ARBA" id="ARBA00022603"/>
    </source>
</evidence>
<organism evidence="5 6">
    <name type="scientific">Rhizobium leguminosarum</name>
    <dbReference type="NCBI Taxonomy" id="384"/>
    <lineage>
        <taxon>Bacteria</taxon>
        <taxon>Pseudomonadati</taxon>
        <taxon>Pseudomonadota</taxon>
        <taxon>Alphaproteobacteria</taxon>
        <taxon>Hyphomicrobiales</taxon>
        <taxon>Rhizobiaceae</taxon>
        <taxon>Rhizobium/Agrobacterium group</taxon>
        <taxon>Rhizobium</taxon>
    </lineage>
</organism>
<dbReference type="Proteomes" id="UP000251166">
    <property type="component" value="Chromosome"/>
</dbReference>
<dbReference type="GO" id="GO:0009307">
    <property type="term" value="P:DNA restriction-modification system"/>
    <property type="evidence" value="ECO:0007669"/>
    <property type="project" value="UniProtKB-KW"/>
</dbReference>
<keyword evidence="1 5" id="KW-0489">Methyltransferase</keyword>
<keyword evidence="2" id="KW-0808">Transferase</keyword>
<reference evidence="5 6" key="1">
    <citation type="submission" date="2018-07" db="EMBL/GenBank/DDBJ databases">
        <title>Rhizobium leguminosarum strain:ATCC 14479 Genome sequencing and assembly.</title>
        <authorList>
            <person name="Chakraborty R."/>
        </authorList>
    </citation>
    <scope>NUCLEOTIDE SEQUENCE [LARGE SCALE GENOMIC DNA]</scope>
    <source>
        <strain evidence="5 6">ATCC 14479</strain>
    </source>
</reference>
<dbReference type="AlphaFoldDB" id="A0A2Z4YDC0"/>
<dbReference type="EMBL" id="CP030760">
    <property type="protein sequence ID" value="AXA39397.1"/>
    <property type="molecule type" value="Genomic_DNA"/>
</dbReference>
<evidence type="ECO:0000256" key="2">
    <source>
        <dbReference type="ARBA" id="ARBA00022679"/>
    </source>
</evidence>
<evidence type="ECO:0000313" key="6">
    <source>
        <dbReference type="Proteomes" id="UP000251166"/>
    </source>
</evidence>